<sequence>MSLRGPILIVFAASLIMSPLVIGKSSNHKIRLSTGKVTDCSAFGVNSVGGRSGCPATSWNR</sequence>
<dbReference type="AlphaFoldDB" id="A0A1H8FU24"/>
<proteinExistence type="predicted"/>
<dbReference type="EMBL" id="FOCM01000003">
    <property type="protein sequence ID" value="SEN35182.1"/>
    <property type="molecule type" value="Genomic_DNA"/>
</dbReference>
<evidence type="ECO:0000313" key="2">
    <source>
        <dbReference type="Proteomes" id="UP000199372"/>
    </source>
</evidence>
<protein>
    <submittedName>
        <fullName evidence="1">Uncharacterized protein</fullName>
    </submittedName>
</protein>
<gene>
    <name evidence="1" type="ORF">SAMN04488011_103469</name>
</gene>
<evidence type="ECO:0000313" key="1">
    <source>
        <dbReference type="EMBL" id="SEN35182.1"/>
    </source>
</evidence>
<reference evidence="2" key="1">
    <citation type="submission" date="2016-10" db="EMBL/GenBank/DDBJ databases">
        <authorList>
            <person name="Varghese N."/>
            <person name="Submissions S."/>
        </authorList>
    </citation>
    <scope>NUCLEOTIDE SEQUENCE [LARGE SCALE GENOMIC DNA]</scope>
    <source>
        <strain evidence="2">DSM 26893</strain>
    </source>
</reference>
<dbReference type="Proteomes" id="UP000199372">
    <property type="component" value="Unassembled WGS sequence"/>
</dbReference>
<organism evidence="1 2">
    <name type="scientific">Palleronia pelagia</name>
    <dbReference type="NCBI Taxonomy" id="387096"/>
    <lineage>
        <taxon>Bacteria</taxon>
        <taxon>Pseudomonadati</taxon>
        <taxon>Pseudomonadota</taxon>
        <taxon>Alphaproteobacteria</taxon>
        <taxon>Rhodobacterales</taxon>
        <taxon>Roseobacteraceae</taxon>
        <taxon>Palleronia</taxon>
    </lineage>
</organism>
<keyword evidence="2" id="KW-1185">Reference proteome</keyword>
<accession>A0A1H8FU24</accession>
<name>A0A1H8FU24_9RHOB</name>